<dbReference type="EMBL" id="LCRD01000018">
    <property type="protein sequence ID" value="KKW30221.1"/>
    <property type="molecule type" value="Genomic_DNA"/>
</dbReference>
<protein>
    <recommendedName>
        <fullName evidence="6 7">Large ribosomal subunit protein uL22</fullName>
    </recommendedName>
</protein>
<dbReference type="GO" id="GO:0022625">
    <property type="term" value="C:cytosolic large ribosomal subunit"/>
    <property type="evidence" value="ECO:0007669"/>
    <property type="project" value="TreeGrafter"/>
</dbReference>
<comment type="function">
    <text evidence="7 10">This protein binds specifically to 23S rRNA; its binding is stimulated by other ribosomal proteins, e.g., L4, L17, and L20. It is important during the early stages of 50S assembly. It makes multiple contacts with different domains of the 23S rRNA in the assembled 50S subunit and ribosome.</text>
</comment>
<dbReference type="InterPro" id="IPR036394">
    <property type="entry name" value="Ribosomal_uL22_sf"/>
</dbReference>
<keyword evidence="3 7" id="KW-0694">RNA-binding</keyword>
<organism evidence="12 13">
    <name type="scientific">Candidatus Uhrbacteria bacterium GW2011_GWD2_52_7</name>
    <dbReference type="NCBI Taxonomy" id="1618989"/>
    <lineage>
        <taxon>Bacteria</taxon>
        <taxon>Candidatus Uhriibacteriota</taxon>
    </lineage>
</organism>
<keyword evidence="4 7" id="KW-0689">Ribosomal protein</keyword>
<comment type="similarity">
    <text evidence="1 7 8">Belongs to the universal ribosomal protein uL22 family.</text>
</comment>
<dbReference type="SUPFAM" id="SSF54843">
    <property type="entry name" value="Ribosomal protein L22"/>
    <property type="match status" value="1"/>
</dbReference>
<feature type="region of interest" description="Disordered" evidence="11">
    <location>
        <begin position="116"/>
        <end position="141"/>
    </location>
</feature>
<dbReference type="HAMAP" id="MF_01331_B">
    <property type="entry name" value="Ribosomal_uL22_B"/>
    <property type="match status" value="1"/>
</dbReference>
<proteinExistence type="inferred from homology"/>
<dbReference type="AlphaFoldDB" id="A0A0G1XH01"/>
<evidence type="ECO:0000313" key="13">
    <source>
        <dbReference type="Proteomes" id="UP000034846"/>
    </source>
</evidence>
<evidence type="ECO:0000256" key="11">
    <source>
        <dbReference type="SAM" id="MobiDB-lite"/>
    </source>
</evidence>
<evidence type="ECO:0000256" key="7">
    <source>
        <dbReference type="HAMAP-Rule" id="MF_01331"/>
    </source>
</evidence>
<dbReference type="NCBIfam" id="TIGR01044">
    <property type="entry name" value="rplV_bact"/>
    <property type="match status" value="1"/>
</dbReference>
<comment type="caution">
    <text evidence="12">The sequence shown here is derived from an EMBL/GenBank/DDBJ whole genome shotgun (WGS) entry which is preliminary data.</text>
</comment>
<dbReference type="InterPro" id="IPR047867">
    <property type="entry name" value="Ribosomal_uL22_bac/org-type"/>
</dbReference>
<dbReference type="CDD" id="cd00336">
    <property type="entry name" value="Ribosomal_L22"/>
    <property type="match status" value="1"/>
</dbReference>
<dbReference type="InterPro" id="IPR001063">
    <property type="entry name" value="Ribosomal_uL22"/>
</dbReference>
<dbReference type="Pfam" id="PF00237">
    <property type="entry name" value="Ribosomal_L22"/>
    <property type="match status" value="1"/>
</dbReference>
<evidence type="ECO:0000313" key="12">
    <source>
        <dbReference type="EMBL" id="KKW30221.1"/>
    </source>
</evidence>
<comment type="subunit">
    <text evidence="7 9">Part of the 50S ribosomal subunit.</text>
</comment>
<feature type="compositionally biased region" description="Basic residues" evidence="11">
    <location>
        <begin position="122"/>
        <end position="141"/>
    </location>
</feature>
<sequence length="141" mass="15272">MEVKAQAKYIRIAPRKTRLVVGLVRGRTVLEARKQLLVSPKLGAKAVIKVLDSAVANAQHNYKLDATALVVTKAYVDEGPKIKRFTPRAQGRATPIRHRMSHITIVVGPGMEPSPVEVKAAPKAKKPAAKKPAKAVKKTDA</sequence>
<evidence type="ECO:0000256" key="6">
    <source>
        <dbReference type="ARBA" id="ARBA00035207"/>
    </source>
</evidence>
<dbReference type="PROSITE" id="PS00464">
    <property type="entry name" value="RIBOSOMAL_L22"/>
    <property type="match status" value="1"/>
</dbReference>
<dbReference type="GO" id="GO:0019843">
    <property type="term" value="F:rRNA binding"/>
    <property type="evidence" value="ECO:0007669"/>
    <property type="project" value="UniProtKB-UniRule"/>
</dbReference>
<accession>A0A0G1XH01</accession>
<keyword evidence="5 7" id="KW-0687">Ribonucleoprotein</keyword>
<evidence type="ECO:0000256" key="10">
    <source>
        <dbReference type="RuleBase" id="RU004008"/>
    </source>
</evidence>
<evidence type="ECO:0000256" key="2">
    <source>
        <dbReference type="ARBA" id="ARBA00022730"/>
    </source>
</evidence>
<evidence type="ECO:0000256" key="5">
    <source>
        <dbReference type="ARBA" id="ARBA00023274"/>
    </source>
</evidence>
<dbReference type="PANTHER" id="PTHR13501:SF8">
    <property type="entry name" value="LARGE RIBOSOMAL SUBUNIT PROTEIN UL22M"/>
    <property type="match status" value="1"/>
</dbReference>
<dbReference type="PANTHER" id="PTHR13501">
    <property type="entry name" value="CHLOROPLAST 50S RIBOSOMAL PROTEIN L22-RELATED"/>
    <property type="match status" value="1"/>
</dbReference>
<keyword evidence="2 7" id="KW-0699">rRNA-binding</keyword>
<name>A0A0G1XH01_9BACT</name>
<dbReference type="GO" id="GO:0006412">
    <property type="term" value="P:translation"/>
    <property type="evidence" value="ECO:0007669"/>
    <property type="project" value="UniProtKB-UniRule"/>
</dbReference>
<dbReference type="Proteomes" id="UP000034846">
    <property type="component" value="Unassembled WGS sequence"/>
</dbReference>
<reference evidence="12 13" key="1">
    <citation type="journal article" date="2015" name="Nature">
        <title>rRNA introns, odd ribosomes, and small enigmatic genomes across a large radiation of phyla.</title>
        <authorList>
            <person name="Brown C.T."/>
            <person name="Hug L.A."/>
            <person name="Thomas B.C."/>
            <person name="Sharon I."/>
            <person name="Castelle C.J."/>
            <person name="Singh A."/>
            <person name="Wilkins M.J."/>
            <person name="Williams K.H."/>
            <person name="Banfield J.F."/>
        </authorList>
    </citation>
    <scope>NUCLEOTIDE SEQUENCE [LARGE SCALE GENOMIC DNA]</scope>
</reference>
<dbReference type="Gene3D" id="3.90.470.10">
    <property type="entry name" value="Ribosomal protein L22/L17"/>
    <property type="match status" value="1"/>
</dbReference>
<evidence type="ECO:0000256" key="9">
    <source>
        <dbReference type="RuleBase" id="RU004006"/>
    </source>
</evidence>
<evidence type="ECO:0000256" key="1">
    <source>
        <dbReference type="ARBA" id="ARBA00009451"/>
    </source>
</evidence>
<gene>
    <name evidence="7" type="primary">rplV</name>
    <name evidence="12" type="ORF">UY72_C0018G0011</name>
</gene>
<evidence type="ECO:0000256" key="3">
    <source>
        <dbReference type="ARBA" id="ARBA00022884"/>
    </source>
</evidence>
<dbReference type="InterPro" id="IPR005727">
    <property type="entry name" value="Ribosomal_uL22_bac/chlpt-type"/>
</dbReference>
<dbReference type="GO" id="GO:0003735">
    <property type="term" value="F:structural constituent of ribosome"/>
    <property type="evidence" value="ECO:0007669"/>
    <property type="project" value="InterPro"/>
</dbReference>
<evidence type="ECO:0000256" key="4">
    <source>
        <dbReference type="ARBA" id="ARBA00022980"/>
    </source>
</evidence>
<evidence type="ECO:0000256" key="8">
    <source>
        <dbReference type="RuleBase" id="RU004005"/>
    </source>
</evidence>
<dbReference type="InterPro" id="IPR018260">
    <property type="entry name" value="Ribosomal_uL22_CS"/>
</dbReference>
<comment type="function">
    <text evidence="7">The globular domain of the protein is located near the polypeptide exit tunnel on the outside of the subunit, while an extended beta-hairpin is found that lines the wall of the exit tunnel in the center of the 70S ribosome.</text>
</comment>